<accession>A0A6G0Y8H3</accession>
<dbReference type="Proteomes" id="UP000478052">
    <property type="component" value="Unassembled WGS sequence"/>
</dbReference>
<evidence type="ECO:0008006" key="3">
    <source>
        <dbReference type="Google" id="ProtNLM"/>
    </source>
</evidence>
<protein>
    <recommendedName>
        <fullName evidence="3">DUF4806 domain-containing protein</fullName>
    </recommendedName>
</protein>
<dbReference type="PANTHER" id="PTHR33053:SF24">
    <property type="entry name" value="TRANSPOSASE DOMAIN-CONTAINING PROTEIN"/>
    <property type="match status" value="1"/>
</dbReference>
<reference evidence="1 2" key="1">
    <citation type="submission" date="2019-08" db="EMBL/GenBank/DDBJ databases">
        <title>Whole genome of Aphis craccivora.</title>
        <authorList>
            <person name="Voronova N.V."/>
            <person name="Shulinski R.S."/>
            <person name="Bandarenka Y.V."/>
            <person name="Zhorov D.G."/>
            <person name="Warner D."/>
        </authorList>
    </citation>
    <scope>NUCLEOTIDE SEQUENCE [LARGE SCALE GENOMIC DNA]</scope>
    <source>
        <strain evidence="1">180601</strain>
        <tissue evidence="1">Whole Body</tissue>
    </source>
</reference>
<comment type="caution">
    <text evidence="1">The sequence shown here is derived from an EMBL/GenBank/DDBJ whole genome shotgun (WGS) entry which is preliminary data.</text>
</comment>
<keyword evidence="2" id="KW-1185">Reference proteome</keyword>
<proteinExistence type="predicted"/>
<evidence type="ECO:0000313" key="1">
    <source>
        <dbReference type="EMBL" id="KAF0751214.1"/>
    </source>
</evidence>
<dbReference type="PANTHER" id="PTHR33053">
    <property type="entry name" value="PROTEIN, PUTATIVE-RELATED"/>
    <property type="match status" value="1"/>
</dbReference>
<name>A0A6G0Y8H3_APHCR</name>
<sequence length="679" mass="77868">MSSKRSQRRKLKEELDTIAYINGYSSDNQHKPIKKIHIQPLVQSELLEYSPNFLLQPIQSHQTTQSSNLINDPNSVNSPITPVNHNIELFNLPKLPCVSFKEELALWTTSFKIPKTASDALLKILKNHDCFQDLPSDSRTLLGTNLSCLNLRKVNPGIYYHFGLAKGIKYFAPREANEIKIVIGIDGLPLTKSSNSQFWPILAYIRPNSKHVFIVGLYHGMEKPKDSDDYLKDLINESQNLIANGIHIFGKTIPVFIDSIICDAPAKSFILKVKGHGGFESCTRCVIEGEYLNNRVCFPYNTNLSLKRTHTNYKNMTYDGHHISSDISKLSDVPRLDMVLSFPLDYLHLVCLGGVKKMIQLWLHKGPVNVRLHSRQILKLSKRLLYIKNQIPCDFSRKPRAIQDVGRWKGTEFRQFLIYTGPVILKNILSEDCYNNFMALNISMVILLSPNYGEYINYAHTLLDYFVKSFGQLYGKHFISHNIHGMLHLADDYERYGILDNCSSFPFENFMKNLKSMVRKHDKPLQQVVRRYGEQLDHIEVDSNLSLSTKSSLKCSHNQGPLASNCTGQQYKRLLFNNIFIKVDIRADSFIMTNSKLIVKCVNIIQNSLGEIKLIGYSFNKQKPFYNTPIDSSVFDIYIVEDINKTLNCWKLTDIYKKVMLITFNTIEVAIPIFHTLPL</sequence>
<gene>
    <name evidence="1" type="ORF">FWK35_00016045</name>
</gene>
<evidence type="ECO:0000313" key="2">
    <source>
        <dbReference type="Proteomes" id="UP000478052"/>
    </source>
</evidence>
<organism evidence="1 2">
    <name type="scientific">Aphis craccivora</name>
    <name type="common">Cowpea aphid</name>
    <dbReference type="NCBI Taxonomy" id="307492"/>
    <lineage>
        <taxon>Eukaryota</taxon>
        <taxon>Metazoa</taxon>
        <taxon>Ecdysozoa</taxon>
        <taxon>Arthropoda</taxon>
        <taxon>Hexapoda</taxon>
        <taxon>Insecta</taxon>
        <taxon>Pterygota</taxon>
        <taxon>Neoptera</taxon>
        <taxon>Paraneoptera</taxon>
        <taxon>Hemiptera</taxon>
        <taxon>Sternorrhyncha</taxon>
        <taxon>Aphidomorpha</taxon>
        <taxon>Aphidoidea</taxon>
        <taxon>Aphididae</taxon>
        <taxon>Aphidini</taxon>
        <taxon>Aphis</taxon>
        <taxon>Aphis</taxon>
    </lineage>
</organism>
<dbReference type="EMBL" id="VUJU01005443">
    <property type="protein sequence ID" value="KAF0751214.1"/>
    <property type="molecule type" value="Genomic_DNA"/>
</dbReference>
<dbReference type="OrthoDB" id="6576929at2759"/>
<dbReference type="AlphaFoldDB" id="A0A6G0Y8H3"/>